<dbReference type="Proteomes" id="UP001281410">
    <property type="component" value="Unassembled WGS sequence"/>
</dbReference>
<feature type="domain" description="Zinc finger PMZ-type" evidence="1">
    <location>
        <begin position="119"/>
        <end position="147"/>
    </location>
</feature>
<name>A0AAE0AE34_9ROSI</name>
<dbReference type="SMART" id="SM00575">
    <property type="entry name" value="ZnF_PMZ"/>
    <property type="match status" value="1"/>
</dbReference>
<gene>
    <name evidence="2" type="ORF">Dsin_016554</name>
</gene>
<dbReference type="AlphaFoldDB" id="A0AAE0AE34"/>
<evidence type="ECO:0000313" key="2">
    <source>
        <dbReference type="EMBL" id="KAK3211848.1"/>
    </source>
</evidence>
<sequence>MELSNVWSFRHWFRFAYDHIIMCDHVTNNMTEAFNNMLGTHRFATYLELLDFIRKMVIRKFNERNEECGAWNFVIPPRVNAKVLKNNRGSRLLTIIAVGDLKYKILGLDRGYDVKLRQYTCGCGSWQIIGIPYSHAMATISQSCDRDTMKDMVADFVHQSLPKSSYLQTY</sequence>
<dbReference type="GO" id="GO:0008270">
    <property type="term" value="F:zinc ion binding"/>
    <property type="evidence" value="ECO:0007669"/>
    <property type="project" value="InterPro"/>
</dbReference>
<proteinExistence type="predicted"/>
<comment type="caution">
    <text evidence="2">The sequence shown here is derived from an EMBL/GenBank/DDBJ whole genome shotgun (WGS) entry which is preliminary data.</text>
</comment>
<evidence type="ECO:0000313" key="3">
    <source>
        <dbReference type="Proteomes" id="UP001281410"/>
    </source>
</evidence>
<evidence type="ECO:0000259" key="1">
    <source>
        <dbReference type="SMART" id="SM00575"/>
    </source>
</evidence>
<accession>A0AAE0AE34</accession>
<organism evidence="2 3">
    <name type="scientific">Dipteronia sinensis</name>
    <dbReference type="NCBI Taxonomy" id="43782"/>
    <lineage>
        <taxon>Eukaryota</taxon>
        <taxon>Viridiplantae</taxon>
        <taxon>Streptophyta</taxon>
        <taxon>Embryophyta</taxon>
        <taxon>Tracheophyta</taxon>
        <taxon>Spermatophyta</taxon>
        <taxon>Magnoliopsida</taxon>
        <taxon>eudicotyledons</taxon>
        <taxon>Gunneridae</taxon>
        <taxon>Pentapetalae</taxon>
        <taxon>rosids</taxon>
        <taxon>malvids</taxon>
        <taxon>Sapindales</taxon>
        <taxon>Sapindaceae</taxon>
        <taxon>Hippocastanoideae</taxon>
        <taxon>Acereae</taxon>
        <taxon>Dipteronia</taxon>
    </lineage>
</organism>
<dbReference type="EMBL" id="JANJYJ010000005">
    <property type="protein sequence ID" value="KAK3211848.1"/>
    <property type="molecule type" value="Genomic_DNA"/>
</dbReference>
<dbReference type="PANTHER" id="PTHR31973">
    <property type="entry name" value="POLYPROTEIN, PUTATIVE-RELATED"/>
    <property type="match status" value="1"/>
</dbReference>
<reference evidence="2" key="1">
    <citation type="journal article" date="2023" name="Plant J.">
        <title>Genome sequences and population genomics provide insights into the demographic history, inbreeding, and mutation load of two 'living fossil' tree species of Dipteronia.</title>
        <authorList>
            <person name="Feng Y."/>
            <person name="Comes H.P."/>
            <person name="Chen J."/>
            <person name="Zhu S."/>
            <person name="Lu R."/>
            <person name="Zhang X."/>
            <person name="Li P."/>
            <person name="Qiu J."/>
            <person name="Olsen K.M."/>
            <person name="Qiu Y."/>
        </authorList>
    </citation>
    <scope>NUCLEOTIDE SEQUENCE</scope>
    <source>
        <strain evidence="2">NBL</strain>
    </source>
</reference>
<dbReference type="InterPro" id="IPR006564">
    <property type="entry name" value="Znf_PMZ"/>
</dbReference>
<keyword evidence="3" id="KW-1185">Reference proteome</keyword>
<dbReference type="PANTHER" id="PTHR31973:SF187">
    <property type="entry name" value="MUTATOR TRANSPOSASE MUDRA PROTEIN"/>
    <property type="match status" value="1"/>
</dbReference>
<protein>
    <recommendedName>
        <fullName evidence="1">Zinc finger PMZ-type domain-containing protein</fullName>
    </recommendedName>
</protein>